<evidence type="ECO:0000313" key="3">
    <source>
        <dbReference type="EMBL" id="SVC05288.1"/>
    </source>
</evidence>
<dbReference type="InterPro" id="IPR027417">
    <property type="entry name" value="P-loop_NTPase"/>
</dbReference>
<evidence type="ECO:0000256" key="1">
    <source>
        <dbReference type="ARBA" id="ARBA00022741"/>
    </source>
</evidence>
<keyword evidence="1" id="KW-0547">Nucleotide-binding</keyword>
<dbReference type="EMBL" id="UINC01070834">
    <property type="protein sequence ID" value="SVC05288.1"/>
    <property type="molecule type" value="Genomic_DNA"/>
</dbReference>
<dbReference type="PANTHER" id="PTHR43834">
    <property type="entry name" value="GTPASE DER"/>
    <property type="match status" value="1"/>
</dbReference>
<dbReference type="InterPro" id="IPR015946">
    <property type="entry name" value="KH_dom-like_a/b"/>
</dbReference>
<sequence>VVNKWDKIEKSTNTMKEFESEIRFQFRALDHYPVLFISSITHQRVHKVLEAAWAVYQRSRNIISTAKLNDMIEKVVRKNPPPAEQGKVIRINYAAQVHRQPAVIAFFTNYPKLIKISYRRFLENRVRSVFDFTGLPLKFSFRKK</sequence>
<proteinExistence type="predicted"/>
<protein>
    <recommendedName>
        <fullName evidence="2">GTPase Der C-terminal KH-domain-like domain-containing protein</fullName>
    </recommendedName>
</protein>
<dbReference type="Pfam" id="PF14714">
    <property type="entry name" value="KH_dom-like"/>
    <property type="match status" value="1"/>
</dbReference>
<dbReference type="InterPro" id="IPR032859">
    <property type="entry name" value="KH_dom-like"/>
</dbReference>
<reference evidence="3" key="1">
    <citation type="submission" date="2018-05" db="EMBL/GenBank/DDBJ databases">
        <authorList>
            <person name="Lanie J.A."/>
            <person name="Ng W.-L."/>
            <person name="Kazmierczak K.M."/>
            <person name="Andrzejewski T.M."/>
            <person name="Davidsen T.M."/>
            <person name="Wayne K.J."/>
            <person name="Tettelin H."/>
            <person name="Glass J.I."/>
            <person name="Rusch D."/>
            <person name="Podicherti R."/>
            <person name="Tsui H.-C.T."/>
            <person name="Winkler M.E."/>
        </authorList>
    </citation>
    <scope>NUCLEOTIDE SEQUENCE</scope>
</reference>
<dbReference type="GO" id="GO:0043022">
    <property type="term" value="F:ribosome binding"/>
    <property type="evidence" value="ECO:0007669"/>
    <property type="project" value="TreeGrafter"/>
</dbReference>
<accession>A0A382J0F6</accession>
<dbReference type="SUPFAM" id="SSF52540">
    <property type="entry name" value="P-loop containing nucleoside triphosphate hydrolases"/>
    <property type="match status" value="1"/>
</dbReference>
<feature type="domain" description="GTPase Der C-terminal KH-domain-like" evidence="2">
    <location>
        <begin position="63"/>
        <end position="142"/>
    </location>
</feature>
<dbReference type="GO" id="GO:0000166">
    <property type="term" value="F:nucleotide binding"/>
    <property type="evidence" value="ECO:0007669"/>
    <property type="project" value="UniProtKB-KW"/>
</dbReference>
<name>A0A382J0F6_9ZZZZ</name>
<evidence type="ECO:0000259" key="2">
    <source>
        <dbReference type="Pfam" id="PF14714"/>
    </source>
</evidence>
<dbReference type="PANTHER" id="PTHR43834:SF6">
    <property type="entry name" value="GTPASE DER"/>
    <property type="match status" value="1"/>
</dbReference>
<feature type="non-terminal residue" evidence="3">
    <location>
        <position position="1"/>
    </location>
</feature>
<organism evidence="3">
    <name type="scientific">marine metagenome</name>
    <dbReference type="NCBI Taxonomy" id="408172"/>
    <lineage>
        <taxon>unclassified sequences</taxon>
        <taxon>metagenomes</taxon>
        <taxon>ecological metagenomes</taxon>
    </lineage>
</organism>
<dbReference type="Gene3D" id="3.30.300.20">
    <property type="match status" value="1"/>
</dbReference>
<dbReference type="Gene3D" id="3.40.50.300">
    <property type="entry name" value="P-loop containing nucleotide triphosphate hydrolases"/>
    <property type="match status" value="1"/>
</dbReference>
<dbReference type="AlphaFoldDB" id="A0A382J0F6"/>
<gene>
    <name evidence="3" type="ORF">METZ01_LOCUS258142</name>
</gene>
<dbReference type="FunFam" id="3.30.300.20:FF:000004">
    <property type="entry name" value="GTPase Der"/>
    <property type="match status" value="1"/>
</dbReference>